<feature type="domain" description="DHFR" evidence="8">
    <location>
        <begin position="1"/>
        <end position="203"/>
    </location>
</feature>
<dbReference type="Gene3D" id="3.40.430.10">
    <property type="entry name" value="Dihydrofolate Reductase, subunit A"/>
    <property type="match status" value="1"/>
</dbReference>
<accession>A0A9P4IEZ0</accession>
<dbReference type="PROSITE" id="PS00075">
    <property type="entry name" value="DHFR_1"/>
    <property type="match status" value="1"/>
</dbReference>
<dbReference type="GO" id="GO:0004146">
    <property type="term" value="F:dihydrofolate reductase activity"/>
    <property type="evidence" value="ECO:0007669"/>
    <property type="project" value="UniProtKB-EC"/>
</dbReference>
<protein>
    <recommendedName>
        <fullName evidence="3">Dihydrofolate reductase</fullName>
        <ecNumber evidence="2">1.5.1.3</ecNumber>
    </recommendedName>
</protein>
<dbReference type="GO" id="GO:0006730">
    <property type="term" value="P:one-carbon metabolic process"/>
    <property type="evidence" value="ECO:0007669"/>
    <property type="project" value="UniProtKB-KW"/>
</dbReference>
<dbReference type="InterPro" id="IPR001796">
    <property type="entry name" value="DHFR_dom"/>
</dbReference>
<dbReference type="InterPro" id="IPR012259">
    <property type="entry name" value="DHFR"/>
</dbReference>
<dbReference type="GO" id="GO:0046654">
    <property type="term" value="P:tetrahydrofolate biosynthetic process"/>
    <property type="evidence" value="ECO:0007669"/>
    <property type="project" value="InterPro"/>
</dbReference>
<comment type="caution">
    <text evidence="9">The sequence shown here is derived from an EMBL/GenBank/DDBJ whole genome shotgun (WGS) entry which is preliminary data.</text>
</comment>
<dbReference type="GO" id="GO:0005739">
    <property type="term" value="C:mitochondrion"/>
    <property type="evidence" value="ECO:0007669"/>
    <property type="project" value="TreeGrafter"/>
</dbReference>
<evidence type="ECO:0000256" key="1">
    <source>
        <dbReference type="ARBA" id="ARBA00004903"/>
    </source>
</evidence>
<dbReference type="GO" id="GO:0046655">
    <property type="term" value="P:folic acid metabolic process"/>
    <property type="evidence" value="ECO:0007669"/>
    <property type="project" value="TreeGrafter"/>
</dbReference>
<sequence length="203" mass="22625">LTLIVAATTARGIGKHGNLPWRLSAEMKYFARVTTRTPSGSPANTKNAVIMGRKTWESIPPKFRPLKGRINVVLSRSEDVLLTSSLKNALLLLSKIGISGTQHSPSSSHEQKLNRAYVIGGSSVYNEALKLSQTRHVLLTKVYKDFDCDTFFPIDLEGETGKSDGWRRQTKKELEVFTGEDFGQSVERQSQGDVEFEFCLFSK</sequence>
<organism evidence="9 10">
    <name type="scientific">Rhizodiscina lignyota</name>
    <dbReference type="NCBI Taxonomy" id="1504668"/>
    <lineage>
        <taxon>Eukaryota</taxon>
        <taxon>Fungi</taxon>
        <taxon>Dikarya</taxon>
        <taxon>Ascomycota</taxon>
        <taxon>Pezizomycotina</taxon>
        <taxon>Dothideomycetes</taxon>
        <taxon>Pleosporomycetidae</taxon>
        <taxon>Aulographales</taxon>
        <taxon>Rhizodiscinaceae</taxon>
        <taxon>Rhizodiscina</taxon>
    </lineage>
</organism>
<dbReference type="Proteomes" id="UP000799772">
    <property type="component" value="Unassembled WGS sequence"/>
</dbReference>
<evidence type="ECO:0000256" key="2">
    <source>
        <dbReference type="ARBA" id="ARBA00012856"/>
    </source>
</evidence>
<evidence type="ECO:0000313" key="10">
    <source>
        <dbReference type="Proteomes" id="UP000799772"/>
    </source>
</evidence>
<dbReference type="InterPro" id="IPR017925">
    <property type="entry name" value="DHFR_CS"/>
</dbReference>
<name>A0A9P4IEZ0_9PEZI</name>
<proteinExistence type="inferred from homology"/>
<feature type="non-terminal residue" evidence="9">
    <location>
        <position position="1"/>
    </location>
</feature>
<evidence type="ECO:0000256" key="3">
    <source>
        <dbReference type="ARBA" id="ARBA00018886"/>
    </source>
</evidence>
<dbReference type="PROSITE" id="PS51330">
    <property type="entry name" value="DHFR_2"/>
    <property type="match status" value="1"/>
</dbReference>
<keyword evidence="6" id="KW-0560">Oxidoreductase</keyword>
<evidence type="ECO:0000256" key="4">
    <source>
        <dbReference type="ARBA" id="ARBA00022563"/>
    </source>
</evidence>
<evidence type="ECO:0000313" key="9">
    <source>
        <dbReference type="EMBL" id="KAF2100521.1"/>
    </source>
</evidence>
<dbReference type="PANTHER" id="PTHR48069">
    <property type="entry name" value="DIHYDROFOLATE REDUCTASE"/>
    <property type="match status" value="1"/>
</dbReference>
<dbReference type="Pfam" id="PF00186">
    <property type="entry name" value="DHFR_1"/>
    <property type="match status" value="1"/>
</dbReference>
<evidence type="ECO:0000259" key="8">
    <source>
        <dbReference type="PROSITE" id="PS51330"/>
    </source>
</evidence>
<dbReference type="EMBL" id="ML978124">
    <property type="protein sequence ID" value="KAF2100521.1"/>
    <property type="molecule type" value="Genomic_DNA"/>
</dbReference>
<feature type="non-terminal residue" evidence="9">
    <location>
        <position position="203"/>
    </location>
</feature>
<evidence type="ECO:0000256" key="5">
    <source>
        <dbReference type="ARBA" id="ARBA00022857"/>
    </source>
</evidence>
<dbReference type="PANTHER" id="PTHR48069:SF3">
    <property type="entry name" value="DIHYDROFOLATE REDUCTASE"/>
    <property type="match status" value="1"/>
</dbReference>
<keyword evidence="4" id="KW-0554">One-carbon metabolism</keyword>
<dbReference type="AlphaFoldDB" id="A0A9P4IEZ0"/>
<dbReference type="GO" id="GO:0050661">
    <property type="term" value="F:NADP binding"/>
    <property type="evidence" value="ECO:0007669"/>
    <property type="project" value="InterPro"/>
</dbReference>
<evidence type="ECO:0000256" key="6">
    <source>
        <dbReference type="ARBA" id="ARBA00023002"/>
    </source>
</evidence>
<dbReference type="CDD" id="cd00209">
    <property type="entry name" value="DHFR"/>
    <property type="match status" value="1"/>
</dbReference>
<keyword evidence="10" id="KW-1185">Reference proteome</keyword>
<dbReference type="SUPFAM" id="SSF53597">
    <property type="entry name" value="Dihydrofolate reductase-like"/>
    <property type="match status" value="1"/>
</dbReference>
<dbReference type="OrthoDB" id="414698at2759"/>
<comment type="similarity">
    <text evidence="7">Belongs to the dihydrofolate reductase family.</text>
</comment>
<comment type="pathway">
    <text evidence="1">Cofactor biosynthesis; tetrahydrofolate biosynthesis; 5,6,7,8-tetrahydrofolate from 7,8-dihydrofolate: step 1/1.</text>
</comment>
<reference evidence="9" key="1">
    <citation type="journal article" date="2020" name="Stud. Mycol.">
        <title>101 Dothideomycetes genomes: a test case for predicting lifestyles and emergence of pathogens.</title>
        <authorList>
            <person name="Haridas S."/>
            <person name="Albert R."/>
            <person name="Binder M."/>
            <person name="Bloem J."/>
            <person name="Labutti K."/>
            <person name="Salamov A."/>
            <person name="Andreopoulos B."/>
            <person name="Baker S."/>
            <person name="Barry K."/>
            <person name="Bills G."/>
            <person name="Bluhm B."/>
            <person name="Cannon C."/>
            <person name="Castanera R."/>
            <person name="Culley D."/>
            <person name="Daum C."/>
            <person name="Ezra D."/>
            <person name="Gonzalez J."/>
            <person name="Henrissat B."/>
            <person name="Kuo A."/>
            <person name="Liang C."/>
            <person name="Lipzen A."/>
            <person name="Lutzoni F."/>
            <person name="Magnuson J."/>
            <person name="Mondo S."/>
            <person name="Nolan M."/>
            <person name="Ohm R."/>
            <person name="Pangilinan J."/>
            <person name="Park H.-J."/>
            <person name="Ramirez L."/>
            <person name="Alfaro M."/>
            <person name="Sun H."/>
            <person name="Tritt A."/>
            <person name="Yoshinaga Y."/>
            <person name="Zwiers L.-H."/>
            <person name="Turgeon B."/>
            <person name="Goodwin S."/>
            <person name="Spatafora J."/>
            <person name="Crous P."/>
            <person name="Grigoriev I."/>
        </authorList>
    </citation>
    <scope>NUCLEOTIDE SEQUENCE</scope>
    <source>
        <strain evidence="9">CBS 133067</strain>
    </source>
</reference>
<keyword evidence="5" id="KW-0521">NADP</keyword>
<gene>
    <name evidence="9" type="ORF">NA57DRAFT_9610</name>
</gene>
<dbReference type="EC" id="1.5.1.3" evidence="2"/>
<dbReference type="GO" id="GO:0046452">
    <property type="term" value="P:dihydrofolate metabolic process"/>
    <property type="evidence" value="ECO:0007669"/>
    <property type="project" value="TreeGrafter"/>
</dbReference>
<dbReference type="PRINTS" id="PR00070">
    <property type="entry name" value="DHFR"/>
</dbReference>
<evidence type="ECO:0000256" key="7">
    <source>
        <dbReference type="RuleBase" id="RU004474"/>
    </source>
</evidence>
<dbReference type="InterPro" id="IPR024072">
    <property type="entry name" value="DHFR-like_dom_sf"/>
</dbReference>